<dbReference type="InterPro" id="IPR019676">
    <property type="entry name" value="DUF2529"/>
</dbReference>
<dbReference type="RefSeq" id="WP_377339058.1">
    <property type="nucleotide sequence ID" value="NZ_JBHUFW010000004.1"/>
</dbReference>
<sequence>MLTTQLAGLFQRIAQQEESIEETARLLAQAAIGEGTIFLAAFGEMKAVLPVALEGAEPLHKAVEWTPQSIVMPEDRVWILARNDEADELIGRLNDAHLPFAVLFGEAREGIEADAAVSLGIRKGLIPLDDGSRSVHPYAIGALYVFHAVKLAIDEMLAE</sequence>
<proteinExistence type="predicted"/>
<dbReference type="Proteomes" id="UP001597273">
    <property type="component" value="Unassembled WGS sequence"/>
</dbReference>
<evidence type="ECO:0000313" key="2">
    <source>
        <dbReference type="EMBL" id="MFD1861855.1"/>
    </source>
</evidence>
<dbReference type="Gene3D" id="3.40.50.10490">
    <property type="entry name" value="Glucose-6-phosphate isomerase like protein, domain 1"/>
    <property type="match status" value="1"/>
</dbReference>
<evidence type="ECO:0000259" key="1">
    <source>
        <dbReference type="Pfam" id="PF10740"/>
    </source>
</evidence>
<accession>A0ABW4QE47</accession>
<evidence type="ECO:0000313" key="3">
    <source>
        <dbReference type="Proteomes" id="UP001597273"/>
    </source>
</evidence>
<dbReference type="EMBL" id="JBHUFW010000004">
    <property type="protein sequence ID" value="MFD1861855.1"/>
    <property type="molecule type" value="Genomic_DNA"/>
</dbReference>
<organism evidence="2 3">
    <name type="scientific">Planococcus chinensis</name>
    <dbReference type="NCBI Taxonomy" id="272917"/>
    <lineage>
        <taxon>Bacteria</taxon>
        <taxon>Bacillati</taxon>
        <taxon>Bacillota</taxon>
        <taxon>Bacilli</taxon>
        <taxon>Bacillales</taxon>
        <taxon>Caryophanaceae</taxon>
        <taxon>Planococcus</taxon>
    </lineage>
</organism>
<dbReference type="Pfam" id="PF10740">
    <property type="entry name" value="DUF2529"/>
    <property type="match status" value="1"/>
</dbReference>
<feature type="domain" description="DUF2529" evidence="1">
    <location>
        <begin position="1"/>
        <end position="157"/>
    </location>
</feature>
<protein>
    <submittedName>
        <fullName evidence="2">DUF2529 family protein</fullName>
    </submittedName>
</protein>
<name>A0ABW4QE47_9BACL</name>
<keyword evidence="3" id="KW-1185">Reference proteome</keyword>
<reference evidence="3" key="1">
    <citation type="journal article" date="2019" name="Int. J. Syst. Evol. Microbiol.">
        <title>The Global Catalogue of Microorganisms (GCM) 10K type strain sequencing project: providing services to taxonomists for standard genome sequencing and annotation.</title>
        <authorList>
            <consortium name="The Broad Institute Genomics Platform"/>
            <consortium name="The Broad Institute Genome Sequencing Center for Infectious Disease"/>
            <person name="Wu L."/>
            <person name="Ma J."/>
        </authorList>
    </citation>
    <scope>NUCLEOTIDE SEQUENCE [LARGE SCALE GENOMIC DNA]</scope>
    <source>
        <strain evidence="3">CGMCC 1.15475</strain>
    </source>
</reference>
<gene>
    <name evidence="2" type="ORF">ACFSDB_02890</name>
</gene>
<comment type="caution">
    <text evidence="2">The sequence shown here is derived from an EMBL/GenBank/DDBJ whole genome shotgun (WGS) entry which is preliminary data.</text>
</comment>